<protein>
    <submittedName>
        <fullName evidence="6">DNA-binding transcriptional regulator, LysR family</fullName>
    </submittedName>
</protein>
<dbReference type="Pfam" id="PF03466">
    <property type="entry name" value="LysR_substrate"/>
    <property type="match status" value="1"/>
</dbReference>
<reference evidence="7" key="1">
    <citation type="submission" date="2016-10" db="EMBL/GenBank/DDBJ databases">
        <authorList>
            <person name="Varghese N."/>
            <person name="Submissions S."/>
        </authorList>
    </citation>
    <scope>NUCLEOTIDE SEQUENCE [LARGE SCALE GENOMIC DNA]</scope>
    <source>
        <strain evidence="7">DSM 17875</strain>
    </source>
</reference>
<dbReference type="Gene3D" id="3.40.190.290">
    <property type="match status" value="1"/>
</dbReference>
<dbReference type="Pfam" id="PF00126">
    <property type="entry name" value="HTH_1"/>
    <property type="match status" value="1"/>
</dbReference>
<evidence type="ECO:0000256" key="4">
    <source>
        <dbReference type="ARBA" id="ARBA00023163"/>
    </source>
</evidence>
<dbReference type="InterPro" id="IPR000847">
    <property type="entry name" value="LysR_HTH_N"/>
</dbReference>
<keyword evidence="7" id="KW-1185">Reference proteome</keyword>
<dbReference type="OrthoDB" id="9775392at2"/>
<dbReference type="RefSeq" id="WP_090193458.1">
    <property type="nucleotide sequence ID" value="NZ_LT629785.1"/>
</dbReference>
<dbReference type="GO" id="GO:0003700">
    <property type="term" value="F:DNA-binding transcription factor activity"/>
    <property type="evidence" value="ECO:0007669"/>
    <property type="project" value="InterPro"/>
</dbReference>
<evidence type="ECO:0000256" key="2">
    <source>
        <dbReference type="ARBA" id="ARBA00023015"/>
    </source>
</evidence>
<dbReference type="EMBL" id="LT629785">
    <property type="protein sequence ID" value="SDT98851.1"/>
    <property type="molecule type" value="Genomic_DNA"/>
</dbReference>
<keyword evidence="2" id="KW-0805">Transcription regulation</keyword>
<dbReference type="GO" id="GO:0003677">
    <property type="term" value="F:DNA binding"/>
    <property type="evidence" value="ECO:0007669"/>
    <property type="project" value="UniProtKB-KW"/>
</dbReference>
<evidence type="ECO:0000256" key="1">
    <source>
        <dbReference type="ARBA" id="ARBA00009437"/>
    </source>
</evidence>
<keyword evidence="4" id="KW-0804">Transcription</keyword>
<keyword evidence="3 6" id="KW-0238">DNA-binding</keyword>
<dbReference type="Proteomes" id="UP000243232">
    <property type="component" value="Chromosome I"/>
</dbReference>
<proteinExistence type="inferred from homology"/>
<dbReference type="PANTHER" id="PTHR30419">
    <property type="entry name" value="HTH-TYPE TRANSCRIPTIONAL REGULATOR YBHD"/>
    <property type="match status" value="1"/>
</dbReference>
<dbReference type="InterPro" id="IPR005119">
    <property type="entry name" value="LysR_subst-bd"/>
</dbReference>
<evidence type="ECO:0000259" key="5">
    <source>
        <dbReference type="PROSITE" id="PS50931"/>
    </source>
</evidence>
<gene>
    <name evidence="6" type="ORF">SAMN05216296_1095</name>
</gene>
<dbReference type="InterPro" id="IPR036388">
    <property type="entry name" value="WH-like_DNA-bd_sf"/>
</dbReference>
<accession>A0A1H2EUW3</accession>
<evidence type="ECO:0000256" key="3">
    <source>
        <dbReference type="ARBA" id="ARBA00023125"/>
    </source>
</evidence>
<dbReference type="SUPFAM" id="SSF53850">
    <property type="entry name" value="Periplasmic binding protein-like II"/>
    <property type="match status" value="1"/>
</dbReference>
<dbReference type="STRING" id="364197.SAMN05216296_1095"/>
<comment type="similarity">
    <text evidence="1">Belongs to the LysR transcriptional regulatory family.</text>
</comment>
<dbReference type="GO" id="GO:0005829">
    <property type="term" value="C:cytosol"/>
    <property type="evidence" value="ECO:0007669"/>
    <property type="project" value="TreeGrafter"/>
</dbReference>
<dbReference type="PROSITE" id="PS50931">
    <property type="entry name" value="HTH_LYSR"/>
    <property type="match status" value="1"/>
</dbReference>
<evidence type="ECO:0000313" key="7">
    <source>
        <dbReference type="Proteomes" id="UP000243232"/>
    </source>
</evidence>
<sequence length="305" mass="33649">MDLRHLEHVLLLAEELNFSRAAERAHLTQSAFSRSIQAAEALAGVAFFDRTRRSVSPTAVGQRIIERGRRILAEASDLDREIRFLEAGVGGEIRIGAGLTQAASILPDVAQDFHRQYPGVKLTFQVGHWSSLLDDLMHERIDFLISDISELGNQTELQITHLPPREGSLFCRAGHPLLQGPISQERLAACEYAGSPLPTRIATEMGRLIDPDGQRENLLAIECNSMGMLRRLTLESDLVLLNLQISVAREVEQGLLVDLKPLLPRELAESMAVMSHWGIARRAGRTQSPAAERFIACLIAGCQPA</sequence>
<dbReference type="PANTHER" id="PTHR30419:SF30">
    <property type="entry name" value="LYSR FAMILY TRANSCRIPTIONAL REGULATOR"/>
    <property type="match status" value="1"/>
</dbReference>
<dbReference type="InterPro" id="IPR036390">
    <property type="entry name" value="WH_DNA-bd_sf"/>
</dbReference>
<organism evidence="6 7">
    <name type="scientific">Pseudomonas pohangensis</name>
    <dbReference type="NCBI Taxonomy" id="364197"/>
    <lineage>
        <taxon>Bacteria</taxon>
        <taxon>Pseudomonadati</taxon>
        <taxon>Pseudomonadota</taxon>
        <taxon>Gammaproteobacteria</taxon>
        <taxon>Pseudomonadales</taxon>
        <taxon>Pseudomonadaceae</taxon>
        <taxon>Pseudomonas</taxon>
    </lineage>
</organism>
<dbReference type="AlphaFoldDB" id="A0A1H2EUW3"/>
<dbReference type="SUPFAM" id="SSF46785">
    <property type="entry name" value="Winged helix' DNA-binding domain"/>
    <property type="match status" value="1"/>
</dbReference>
<dbReference type="Gene3D" id="1.10.10.10">
    <property type="entry name" value="Winged helix-like DNA-binding domain superfamily/Winged helix DNA-binding domain"/>
    <property type="match status" value="1"/>
</dbReference>
<name>A0A1H2EUW3_9PSED</name>
<dbReference type="InterPro" id="IPR050950">
    <property type="entry name" value="HTH-type_LysR_regulators"/>
</dbReference>
<feature type="domain" description="HTH lysR-type" evidence="5">
    <location>
        <begin position="1"/>
        <end position="58"/>
    </location>
</feature>
<evidence type="ECO:0000313" key="6">
    <source>
        <dbReference type="EMBL" id="SDT98851.1"/>
    </source>
</evidence>